<feature type="coiled-coil region" evidence="1">
    <location>
        <begin position="44"/>
        <end position="81"/>
    </location>
</feature>
<dbReference type="EMBL" id="CAMXCT010001007">
    <property type="protein sequence ID" value="CAI3985670.1"/>
    <property type="molecule type" value="Genomic_DNA"/>
</dbReference>
<keyword evidence="1" id="KW-0175">Coiled coil</keyword>
<dbReference type="EMBL" id="CAMXCT030001007">
    <property type="protein sequence ID" value="CAL4772982.1"/>
    <property type="molecule type" value="Genomic_DNA"/>
</dbReference>
<dbReference type="Proteomes" id="UP001152797">
    <property type="component" value="Unassembled WGS sequence"/>
</dbReference>
<feature type="region of interest" description="Disordered" evidence="2">
    <location>
        <begin position="113"/>
        <end position="136"/>
    </location>
</feature>
<feature type="region of interest" description="Disordered" evidence="2">
    <location>
        <begin position="219"/>
        <end position="239"/>
    </location>
</feature>
<reference evidence="3" key="1">
    <citation type="submission" date="2022-10" db="EMBL/GenBank/DDBJ databases">
        <authorList>
            <person name="Chen Y."/>
            <person name="Dougan E. K."/>
            <person name="Chan C."/>
            <person name="Rhodes N."/>
            <person name="Thang M."/>
        </authorList>
    </citation>
    <scope>NUCLEOTIDE SEQUENCE</scope>
</reference>
<evidence type="ECO:0000313" key="4">
    <source>
        <dbReference type="EMBL" id="CAL1139045.1"/>
    </source>
</evidence>
<evidence type="ECO:0000313" key="5">
    <source>
        <dbReference type="EMBL" id="CAL4772982.1"/>
    </source>
</evidence>
<evidence type="ECO:0000256" key="2">
    <source>
        <dbReference type="SAM" id="MobiDB-lite"/>
    </source>
</evidence>
<proteinExistence type="predicted"/>
<evidence type="ECO:0000256" key="1">
    <source>
        <dbReference type="SAM" id="Coils"/>
    </source>
</evidence>
<sequence length="284" mass="30594">MDSEESTCSVESGCDEEGAKEKVGSQSFAENKKQVRICQLEARVKYLELELEKAQSKLLQKEREELDVAKAQQELLQELKKRKAVQYELICTGQQLCEMQQKIYEQEKQIQKLSSAKPQQSPSARQRVITPQQGSQAPLPISRFVSEASSVTPVLEASTCDGSPATARSVSSASLSPTASQAERLASKESRISSKESSGLRTPRVAVPLLTNARSGQIAWSPASGSSTPLSARMRPSFASTPGTPATILQSVLVPSHGGVGVQSPVWAPMSKATFATVPTPRHA</sequence>
<feature type="compositionally biased region" description="Polar residues" evidence="2">
    <location>
        <begin position="1"/>
        <end position="10"/>
    </location>
</feature>
<feature type="compositionally biased region" description="Low complexity" evidence="2">
    <location>
        <begin position="165"/>
        <end position="182"/>
    </location>
</feature>
<evidence type="ECO:0000313" key="3">
    <source>
        <dbReference type="EMBL" id="CAI3985670.1"/>
    </source>
</evidence>
<organism evidence="3">
    <name type="scientific">Cladocopium goreaui</name>
    <dbReference type="NCBI Taxonomy" id="2562237"/>
    <lineage>
        <taxon>Eukaryota</taxon>
        <taxon>Sar</taxon>
        <taxon>Alveolata</taxon>
        <taxon>Dinophyceae</taxon>
        <taxon>Suessiales</taxon>
        <taxon>Symbiodiniaceae</taxon>
        <taxon>Cladocopium</taxon>
    </lineage>
</organism>
<dbReference type="OrthoDB" id="438301at2759"/>
<name>A0A9P1FSX7_9DINO</name>
<feature type="region of interest" description="Disordered" evidence="2">
    <location>
        <begin position="1"/>
        <end position="29"/>
    </location>
</feature>
<accession>A0A9P1FSX7</accession>
<feature type="region of interest" description="Disordered" evidence="2">
    <location>
        <begin position="157"/>
        <end position="201"/>
    </location>
</feature>
<comment type="caution">
    <text evidence="3">The sequence shown here is derived from an EMBL/GenBank/DDBJ whole genome shotgun (WGS) entry which is preliminary data.</text>
</comment>
<gene>
    <name evidence="3" type="ORF">C1SCF055_LOCUS13095</name>
</gene>
<evidence type="ECO:0000313" key="6">
    <source>
        <dbReference type="Proteomes" id="UP001152797"/>
    </source>
</evidence>
<dbReference type="EMBL" id="CAMXCT020001007">
    <property type="protein sequence ID" value="CAL1139045.1"/>
    <property type="molecule type" value="Genomic_DNA"/>
</dbReference>
<keyword evidence="5" id="KW-0675">Receptor</keyword>
<reference evidence="4" key="2">
    <citation type="submission" date="2024-04" db="EMBL/GenBank/DDBJ databases">
        <authorList>
            <person name="Chen Y."/>
            <person name="Shah S."/>
            <person name="Dougan E. K."/>
            <person name="Thang M."/>
            <person name="Chan C."/>
        </authorList>
    </citation>
    <scope>NUCLEOTIDE SEQUENCE [LARGE SCALE GENOMIC DNA]</scope>
</reference>
<protein>
    <submittedName>
        <fullName evidence="5">P2X receptor A</fullName>
    </submittedName>
</protein>
<keyword evidence="6" id="KW-1185">Reference proteome</keyword>
<feature type="compositionally biased region" description="Basic and acidic residues" evidence="2">
    <location>
        <begin position="185"/>
        <end position="194"/>
    </location>
</feature>
<dbReference type="AlphaFoldDB" id="A0A9P1FSX7"/>